<reference evidence="1 2" key="1">
    <citation type="submission" date="2017-05" db="EMBL/GenBank/DDBJ databases">
        <title>Acinetobacter populi ANC 5415 (= PBJ7), whole genome shotgun sequencing project.</title>
        <authorList>
            <person name="Nemec A."/>
            <person name="Radolfova-Krizova L."/>
        </authorList>
    </citation>
    <scope>NUCLEOTIDE SEQUENCE [LARGE SCALE GENOMIC DNA]</scope>
    <source>
        <strain evidence="1 2">PBJ7</strain>
    </source>
</reference>
<dbReference type="RefSeq" id="WP_087620592.1">
    <property type="nucleotide sequence ID" value="NZ_NEXX01000003.1"/>
</dbReference>
<dbReference type="EMBL" id="NEXX01000003">
    <property type="protein sequence ID" value="OUY06990.1"/>
    <property type="molecule type" value="Genomic_DNA"/>
</dbReference>
<keyword evidence="2" id="KW-1185">Reference proteome</keyword>
<accession>A0A1Z9YXQ0</accession>
<protein>
    <submittedName>
        <fullName evidence="1">ATP-binding protein</fullName>
    </submittedName>
</protein>
<gene>
    <name evidence="1" type="ORF">CAP51_09850</name>
</gene>
<dbReference type="InterPro" id="IPR011856">
    <property type="entry name" value="tRNA_endonuc-like_dom_sf"/>
</dbReference>
<comment type="caution">
    <text evidence="1">The sequence shown here is derived from an EMBL/GenBank/DDBJ whole genome shotgun (WGS) entry which is preliminary data.</text>
</comment>
<evidence type="ECO:0000313" key="1">
    <source>
        <dbReference type="EMBL" id="OUY06990.1"/>
    </source>
</evidence>
<proteinExistence type="predicted"/>
<keyword evidence="1" id="KW-0067">ATP-binding</keyword>
<name>A0A1Z9YXQ0_9GAMM</name>
<dbReference type="Pfam" id="PF13589">
    <property type="entry name" value="HATPase_c_3"/>
    <property type="match status" value="1"/>
</dbReference>
<organism evidence="1 2">
    <name type="scientific">Acinetobacter populi</name>
    <dbReference type="NCBI Taxonomy" id="1582270"/>
    <lineage>
        <taxon>Bacteria</taxon>
        <taxon>Pseudomonadati</taxon>
        <taxon>Pseudomonadota</taxon>
        <taxon>Gammaproteobacteria</taxon>
        <taxon>Moraxellales</taxon>
        <taxon>Moraxellaceae</taxon>
        <taxon>Acinetobacter</taxon>
    </lineage>
</organism>
<dbReference type="Gene3D" id="3.40.1350.10">
    <property type="match status" value="1"/>
</dbReference>
<dbReference type="Proteomes" id="UP000196536">
    <property type="component" value="Unassembled WGS sequence"/>
</dbReference>
<dbReference type="GO" id="GO:0003676">
    <property type="term" value="F:nucleic acid binding"/>
    <property type="evidence" value="ECO:0007669"/>
    <property type="project" value="InterPro"/>
</dbReference>
<sequence>MDKKTQNFKPLKIVATPGHIKTLTEASATKALSELIWNGFDASSQIVTVTLKYNSMEGLDSIIVEDQGDGIPFKDVASYFGEIGDSWKKLKKDNYHHPLHGQNGKGRFKAFCLGADIEWETTFLDQNKYSTYSILGNHNQIEEFKTSDLENNDKGQKGTRVIISNLFKKADELIKDKTLNELTKCFAVFLTEYPNLQLNFNGVKIDPKSVQICSRNYDLTEDCSYITDHSVTLTIVEWDIETDRVINLCSAKGISLNEYEPKNRIKAKGFNFTAYLKSEYFQELENTGTLGLAELEPTVKTIIDIAITTIQAHFRKRISEKYSGIVQEWKDQDIYPYKDKSSLTSVEKAEQEVFDILAVNVQTFLPNFDKTETTSKKFMFKLIAQAITENPESVQKIITEVLGLSKEDQDKLAELLNNTELSSIISSATIVANRLNFLDELESLLFGDKTKKIFTERDQLHKMLENEAWIFDENFTLSQSEERLETVLKKHISKLGDREDTIESFDPVLLSDGRTGRIDLMLSKVNQTRHGEFDYLVVELKRPSKKVDAEVIVQIKKYATAVAMDERFHNVPAKWTFLAISNELDAYAEEESNQRNKPKGLIHDSSQQNITVWVKTWSEIIANARAKLQFINQHLQYEVTQESSQKYLKEVHGKYIPKCIDNI</sequence>
<dbReference type="OrthoDB" id="8765545at2"/>
<keyword evidence="1" id="KW-0547">Nucleotide-binding</keyword>
<dbReference type="SUPFAM" id="SSF55874">
    <property type="entry name" value="ATPase domain of HSP90 chaperone/DNA topoisomerase II/histidine kinase"/>
    <property type="match status" value="1"/>
</dbReference>
<dbReference type="AlphaFoldDB" id="A0A1Z9YXQ0"/>
<dbReference type="InterPro" id="IPR036890">
    <property type="entry name" value="HATPase_C_sf"/>
</dbReference>
<dbReference type="Gene3D" id="3.30.565.10">
    <property type="entry name" value="Histidine kinase-like ATPase, C-terminal domain"/>
    <property type="match status" value="1"/>
</dbReference>
<evidence type="ECO:0000313" key="2">
    <source>
        <dbReference type="Proteomes" id="UP000196536"/>
    </source>
</evidence>
<dbReference type="GO" id="GO:0005524">
    <property type="term" value="F:ATP binding"/>
    <property type="evidence" value="ECO:0007669"/>
    <property type="project" value="UniProtKB-KW"/>
</dbReference>